<evidence type="ECO:0000256" key="3">
    <source>
        <dbReference type="SAM" id="MobiDB-lite"/>
    </source>
</evidence>
<feature type="repeat" description="TPR" evidence="2">
    <location>
        <begin position="409"/>
        <end position="442"/>
    </location>
</feature>
<keyword evidence="7" id="KW-1185">Reference proteome</keyword>
<dbReference type="RefSeq" id="XP_024366070.1">
    <property type="nucleotide sequence ID" value="XM_024510302.2"/>
</dbReference>
<dbReference type="SMART" id="SM00028">
    <property type="entry name" value="TPR"/>
    <property type="match status" value="3"/>
</dbReference>
<reference evidence="5 7" key="1">
    <citation type="journal article" date="2008" name="Science">
        <title>The Physcomitrella genome reveals evolutionary insights into the conquest of land by plants.</title>
        <authorList>
            <person name="Rensing S."/>
            <person name="Lang D."/>
            <person name="Zimmer A."/>
            <person name="Terry A."/>
            <person name="Salamov A."/>
            <person name="Shapiro H."/>
            <person name="Nishiyama T."/>
            <person name="Perroud P.-F."/>
            <person name="Lindquist E."/>
            <person name="Kamisugi Y."/>
            <person name="Tanahashi T."/>
            <person name="Sakakibara K."/>
            <person name="Fujita T."/>
            <person name="Oishi K."/>
            <person name="Shin-I T."/>
            <person name="Kuroki Y."/>
            <person name="Toyoda A."/>
            <person name="Suzuki Y."/>
            <person name="Hashimoto A."/>
            <person name="Yamaguchi K."/>
            <person name="Sugano A."/>
            <person name="Kohara Y."/>
            <person name="Fujiyama A."/>
            <person name="Anterola A."/>
            <person name="Aoki S."/>
            <person name="Ashton N."/>
            <person name="Barbazuk W.B."/>
            <person name="Barker E."/>
            <person name="Bennetzen J."/>
            <person name="Bezanilla M."/>
            <person name="Blankenship R."/>
            <person name="Cho S.H."/>
            <person name="Dutcher S."/>
            <person name="Estelle M."/>
            <person name="Fawcett J.A."/>
            <person name="Gundlach H."/>
            <person name="Hanada K."/>
            <person name="Heyl A."/>
            <person name="Hicks K.A."/>
            <person name="Hugh J."/>
            <person name="Lohr M."/>
            <person name="Mayer K."/>
            <person name="Melkozernov A."/>
            <person name="Murata T."/>
            <person name="Nelson D."/>
            <person name="Pils B."/>
            <person name="Prigge M."/>
            <person name="Reiss B."/>
            <person name="Renner T."/>
            <person name="Rombauts S."/>
            <person name="Rushton P."/>
            <person name="Sanderfoot A."/>
            <person name="Schween G."/>
            <person name="Shiu S.-H."/>
            <person name="Stueber K."/>
            <person name="Theodoulou F.L."/>
            <person name="Tu H."/>
            <person name="Van de Peer Y."/>
            <person name="Verrier P.J."/>
            <person name="Waters E."/>
            <person name="Wood A."/>
            <person name="Yang L."/>
            <person name="Cove D."/>
            <person name="Cuming A."/>
            <person name="Hasebe M."/>
            <person name="Lucas S."/>
            <person name="Mishler D.B."/>
            <person name="Reski R."/>
            <person name="Grigoriev I."/>
            <person name="Quatrano R.S."/>
            <person name="Boore J.L."/>
        </authorList>
    </citation>
    <scope>NUCLEOTIDE SEQUENCE [LARGE SCALE GENOMIC DNA]</scope>
    <source>
        <strain evidence="6 7">cv. Gransden 2004</strain>
    </source>
</reference>
<accession>A0A2K1ICL0</accession>
<dbReference type="Gene3D" id="1.25.40.10">
    <property type="entry name" value="Tetratricopeptide repeat domain"/>
    <property type="match status" value="1"/>
</dbReference>
<dbReference type="OrthoDB" id="20872at2759"/>
<dbReference type="SMART" id="SM00248">
    <property type="entry name" value="ANK"/>
    <property type="match status" value="6"/>
</dbReference>
<dbReference type="STRING" id="3218.A0A2K1ICL0"/>
<dbReference type="Pfam" id="PF25575">
    <property type="entry name" value="TPR_BSK1_C"/>
    <property type="match status" value="1"/>
</dbReference>
<dbReference type="Gramene" id="Pp3c26_10740V3.3">
    <property type="protein sequence ID" value="Pp3c26_10740V3.3"/>
    <property type="gene ID" value="Pp3c26_10740"/>
</dbReference>
<evidence type="ECO:0000259" key="4">
    <source>
        <dbReference type="Pfam" id="PF25575"/>
    </source>
</evidence>
<dbReference type="PANTHER" id="PTHR46224">
    <property type="entry name" value="ANKYRIN REPEAT FAMILY PROTEIN"/>
    <property type="match status" value="1"/>
</dbReference>
<dbReference type="PaxDb" id="3218-PP1S6_158V6.2"/>
<name>A0A2K1ICL0_PHYPA</name>
<evidence type="ECO:0000313" key="7">
    <source>
        <dbReference type="Proteomes" id="UP000006727"/>
    </source>
</evidence>
<keyword evidence="2" id="KW-0802">TPR repeat</keyword>
<dbReference type="OMA" id="AACYFNQ"/>
<dbReference type="FunCoup" id="A0A2K1ICL0">
    <property type="interactions" value="875"/>
</dbReference>
<dbReference type="AlphaFoldDB" id="A0A2K1ICL0"/>
<feature type="compositionally biased region" description="Basic and acidic residues" evidence="3">
    <location>
        <begin position="311"/>
        <end position="321"/>
    </location>
</feature>
<dbReference type="InterPro" id="IPR011990">
    <property type="entry name" value="TPR-like_helical_dom_sf"/>
</dbReference>
<dbReference type="PROSITE" id="PS50297">
    <property type="entry name" value="ANK_REP_REGION"/>
    <property type="match status" value="5"/>
</dbReference>
<feature type="repeat" description="ANK" evidence="1">
    <location>
        <begin position="160"/>
        <end position="192"/>
    </location>
</feature>
<dbReference type="EnsemblPlants" id="Pp3c26_10740V3.2">
    <property type="protein sequence ID" value="Pp3c26_10740V3.2"/>
    <property type="gene ID" value="Pp3c26_10740"/>
</dbReference>
<evidence type="ECO:0000256" key="1">
    <source>
        <dbReference type="PROSITE-ProRule" id="PRU00023"/>
    </source>
</evidence>
<feature type="repeat" description="ANK" evidence="1">
    <location>
        <begin position="128"/>
        <end position="160"/>
    </location>
</feature>
<reference evidence="5 7" key="2">
    <citation type="journal article" date="2018" name="Plant J.">
        <title>The Physcomitrella patens chromosome-scale assembly reveals moss genome structure and evolution.</title>
        <authorList>
            <person name="Lang D."/>
            <person name="Ullrich K.K."/>
            <person name="Murat F."/>
            <person name="Fuchs J."/>
            <person name="Jenkins J."/>
            <person name="Haas F.B."/>
            <person name="Piednoel M."/>
            <person name="Gundlach H."/>
            <person name="Van Bel M."/>
            <person name="Meyberg R."/>
            <person name="Vives C."/>
            <person name="Morata J."/>
            <person name="Symeonidi A."/>
            <person name="Hiss M."/>
            <person name="Muchero W."/>
            <person name="Kamisugi Y."/>
            <person name="Saleh O."/>
            <person name="Blanc G."/>
            <person name="Decker E.L."/>
            <person name="van Gessel N."/>
            <person name="Grimwood J."/>
            <person name="Hayes R.D."/>
            <person name="Graham S.W."/>
            <person name="Gunter L.E."/>
            <person name="McDaniel S.F."/>
            <person name="Hoernstein S.N.W."/>
            <person name="Larsson A."/>
            <person name="Li F.W."/>
            <person name="Perroud P.F."/>
            <person name="Phillips J."/>
            <person name="Ranjan P."/>
            <person name="Rokshar D.S."/>
            <person name="Rothfels C.J."/>
            <person name="Schneider L."/>
            <person name="Shu S."/>
            <person name="Stevenson D.W."/>
            <person name="Thummler F."/>
            <person name="Tillich M."/>
            <person name="Villarreal Aguilar J.C."/>
            <person name="Widiez T."/>
            <person name="Wong G.K."/>
            <person name="Wymore A."/>
            <person name="Zhang Y."/>
            <person name="Zimmer A.D."/>
            <person name="Quatrano R.S."/>
            <person name="Mayer K.F.X."/>
            <person name="Goodstein D."/>
            <person name="Casacuberta J.M."/>
            <person name="Vandepoele K."/>
            <person name="Reski R."/>
            <person name="Cuming A.C."/>
            <person name="Tuskan G.A."/>
            <person name="Maumus F."/>
            <person name="Salse J."/>
            <person name="Schmutz J."/>
            <person name="Rensing S.A."/>
        </authorList>
    </citation>
    <scope>NUCLEOTIDE SEQUENCE [LARGE SCALE GENOMIC DNA]</scope>
    <source>
        <strain evidence="6 7">cv. Gransden 2004</strain>
    </source>
</reference>
<dbReference type="Proteomes" id="UP000006727">
    <property type="component" value="Chromosome 26"/>
</dbReference>
<dbReference type="SUPFAM" id="SSF48452">
    <property type="entry name" value="TPR-like"/>
    <property type="match status" value="1"/>
</dbReference>
<protein>
    <recommendedName>
        <fullName evidence="4">Serine/threonine-protein kinase BSK1-like TPR repeats domain-containing protein</fullName>
    </recommendedName>
</protein>
<dbReference type="SUPFAM" id="SSF48403">
    <property type="entry name" value="Ankyrin repeat"/>
    <property type="match status" value="1"/>
</dbReference>
<reference evidence="6" key="3">
    <citation type="submission" date="2020-12" db="UniProtKB">
        <authorList>
            <consortium name="EnsemblPlants"/>
        </authorList>
    </citation>
    <scope>IDENTIFICATION</scope>
</reference>
<dbReference type="Gramene" id="Pp3c26_10740V3.1">
    <property type="protein sequence ID" value="Pp3c26_10740V3.1"/>
    <property type="gene ID" value="Pp3c26_10740"/>
</dbReference>
<dbReference type="PROSITE" id="PS50005">
    <property type="entry name" value="TPR"/>
    <property type="match status" value="1"/>
</dbReference>
<dbReference type="Pfam" id="PF12796">
    <property type="entry name" value="Ank_2"/>
    <property type="match status" value="3"/>
</dbReference>
<dbReference type="InterPro" id="IPR036770">
    <property type="entry name" value="Ankyrin_rpt-contain_sf"/>
</dbReference>
<dbReference type="RefSeq" id="XP_024366072.1">
    <property type="nucleotide sequence ID" value="XM_024510304.2"/>
</dbReference>
<keyword evidence="1" id="KW-0040">ANK repeat</keyword>
<dbReference type="PRINTS" id="PR01415">
    <property type="entry name" value="ANKYRIN"/>
</dbReference>
<organism evidence="5">
    <name type="scientific">Physcomitrium patens</name>
    <name type="common">Spreading-leaved earth moss</name>
    <name type="synonym">Physcomitrella patens</name>
    <dbReference type="NCBI Taxonomy" id="3218"/>
    <lineage>
        <taxon>Eukaryota</taxon>
        <taxon>Viridiplantae</taxon>
        <taxon>Streptophyta</taxon>
        <taxon>Embryophyta</taxon>
        <taxon>Bryophyta</taxon>
        <taxon>Bryophytina</taxon>
        <taxon>Bryopsida</taxon>
        <taxon>Funariidae</taxon>
        <taxon>Funariales</taxon>
        <taxon>Funariaceae</taxon>
        <taxon>Physcomitrium</taxon>
    </lineage>
</organism>
<dbReference type="PANTHER" id="PTHR46224:SF6">
    <property type="entry name" value="ANKYRIN REPEAT FAMILY PROTEIN"/>
    <property type="match status" value="1"/>
</dbReference>
<gene>
    <name evidence="6" type="primary">LOC112277687</name>
    <name evidence="5" type="ORF">PHYPA_030477</name>
</gene>
<dbReference type="PROSITE" id="PS50088">
    <property type="entry name" value="ANK_REPEAT"/>
    <property type="match status" value="5"/>
</dbReference>
<dbReference type="InterPro" id="IPR058209">
    <property type="entry name" value="TPR_BSK1_C"/>
</dbReference>
<evidence type="ECO:0000313" key="6">
    <source>
        <dbReference type="EnsemblPlants" id="Pp3c26_10740V3.1"/>
    </source>
</evidence>
<dbReference type="RefSeq" id="XP_024366073.1">
    <property type="nucleotide sequence ID" value="XM_024510305.2"/>
</dbReference>
<evidence type="ECO:0000256" key="2">
    <source>
        <dbReference type="PROSITE-ProRule" id="PRU00339"/>
    </source>
</evidence>
<dbReference type="EnsemblPlants" id="Pp3c26_10740V3.1">
    <property type="protein sequence ID" value="Pp3c26_10740V3.1"/>
    <property type="gene ID" value="Pp3c26_10740"/>
</dbReference>
<proteinExistence type="predicted"/>
<dbReference type="InterPro" id="IPR051616">
    <property type="entry name" value="Cul2-RING_E3_ligase_SR"/>
</dbReference>
<feature type="region of interest" description="Disordered" evidence="3">
    <location>
        <begin position="311"/>
        <end position="335"/>
    </location>
</feature>
<feature type="repeat" description="ANK" evidence="1">
    <location>
        <begin position="94"/>
        <end position="126"/>
    </location>
</feature>
<dbReference type="Gene3D" id="1.25.40.20">
    <property type="entry name" value="Ankyrin repeat-containing domain"/>
    <property type="match status" value="3"/>
</dbReference>
<dbReference type="KEGG" id="ppp:112277687"/>
<feature type="repeat" description="ANK" evidence="1">
    <location>
        <begin position="193"/>
        <end position="225"/>
    </location>
</feature>
<evidence type="ECO:0000313" key="5">
    <source>
        <dbReference type="EMBL" id="PNR26996.1"/>
    </source>
</evidence>
<dbReference type="InterPro" id="IPR019734">
    <property type="entry name" value="TPR_rpt"/>
</dbReference>
<sequence>MAPDKSAPKDTASALSARESVSKLLSAARDGNVLAFKDVARALDDGNGLGQALAAVKDGNGRGPLHFAARGGCDELCQYMVDELKLSIDARDNDGDTPLIHAARQGHTSTALYLLEHGADARATPSENQPSALHHAAGTGSLELIKALVAKGVDVDSPSDAGSPLIWAVGHDHPKAVKLLLDSGANPNGATDDDVTALVTAAAAGSSESVELLIKKGADVNASAMGGVTPLHIAADRGDERMVDCLLAAGANPDAVDDDKAKPIHAAKESRAIVEKLLPVTTTDPAITDWTVDGVLSHARKLAADEEAEFRKSREADEKAKAAQANARKKPEVSTEMKKKAAEAKARGDEAFKKQDFMLAVDAYTQASDFDPTNAVFLSNRSVCWMRLGQPEQALADAKEARALNPEWSKPCYREGSALLLLQRFDEAADAFYCGVKLDPNNKEMIESFKGAVEAGKKFHGTA</sequence>
<dbReference type="EMBL" id="ABEU02000026">
    <property type="protein sequence ID" value="PNR26996.1"/>
    <property type="molecule type" value="Genomic_DNA"/>
</dbReference>
<dbReference type="GeneID" id="112277687"/>
<dbReference type="RefSeq" id="XP_073387819.1">
    <property type="nucleotide sequence ID" value="XM_073531718.1"/>
</dbReference>
<dbReference type="EnsemblPlants" id="Pp3c26_10740V3.3">
    <property type="protein sequence ID" value="Pp3c26_10740V3.3"/>
    <property type="gene ID" value="Pp3c26_10740"/>
</dbReference>
<dbReference type="InterPro" id="IPR002110">
    <property type="entry name" value="Ankyrin_rpt"/>
</dbReference>
<feature type="domain" description="Serine/threonine-protein kinase BSK1-like TPR repeats" evidence="4">
    <location>
        <begin position="335"/>
        <end position="413"/>
    </location>
</feature>
<dbReference type="Gramene" id="Pp3c26_10740V3.2">
    <property type="protein sequence ID" value="Pp3c26_10740V3.2"/>
    <property type="gene ID" value="Pp3c26_10740"/>
</dbReference>
<feature type="repeat" description="ANK" evidence="1">
    <location>
        <begin position="226"/>
        <end position="258"/>
    </location>
</feature>